<dbReference type="FunFam" id="3.30.390.80:FF:000001">
    <property type="entry name" value="DNA repair protein RAD52 homolog"/>
    <property type="match status" value="1"/>
</dbReference>
<evidence type="ECO:0000256" key="5">
    <source>
        <dbReference type="ARBA" id="ARBA00077224"/>
    </source>
</evidence>
<dbReference type="PANTHER" id="PTHR12132">
    <property type="entry name" value="DNA REPAIR AND RECOMBINATION PROTEIN RAD52, RAD59"/>
    <property type="match status" value="1"/>
</dbReference>
<dbReference type="InterPro" id="IPR042525">
    <property type="entry name" value="Rad52_Rad59_Rad22_sf"/>
</dbReference>
<organism evidence="7 8">
    <name type="scientific">Knufia fluminis</name>
    <dbReference type="NCBI Taxonomy" id="191047"/>
    <lineage>
        <taxon>Eukaryota</taxon>
        <taxon>Fungi</taxon>
        <taxon>Dikarya</taxon>
        <taxon>Ascomycota</taxon>
        <taxon>Pezizomycotina</taxon>
        <taxon>Eurotiomycetes</taxon>
        <taxon>Chaetothyriomycetidae</taxon>
        <taxon>Chaetothyriales</taxon>
        <taxon>Trichomeriaceae</taxon>
        <taxon>Knufia</taxon>
    </lineage>
</organism>
<keyword evidence="2" id="KW-0227">DNA damage</keyword>
<keyword evidence="3" id="KW-0233">DNA recombination</keyword>
<evidence type="ECO:0000313" key="7">
    <source>
        <dbReference type="EMBL" id="KAK5954110.1"/>
    </source>
</evidence>
<feature type="region of interest" description="Disordered" evidence="6">
    <location>
        <begin position="1"/>
        <end position="23"/>
    </location>
</feature>
<dbReference type="GO" id="GO:0006312">
    <property type="term" value="P:mitotic recombination"/>
    <property type="evidence" value="ECO:0007669"/>
    <property type="project" value="TreeGrafter"/>
</dbReference>
<dbReference type="EMBL" id="JAKLMC020000009">
    <property type="protein sequence ID" value="KAK5954110.1"/>
    <property type="molecule type" value="Genomic_DNA"/>
</dbReference>
<comment type="similarity">
    <text evidence="1">Belongs to the RAD52 family.</text>
</comment>
<feature type="region of interest" description="Disordered" evidence="6">
    <location>
        <begin position="199"/>
        <end position="533"/>
    </location>
</feature>
<dbReference type="GO" id="GO:0045002">
    <property type="term" value="P:double-strand break repair via single-strand annealing"/>
    <property type="evidence" value="ECO:0007669"/>
    <property type="project" value="InterPro"/>
</dbReference>
<feature type="compositionally biased region" description="Polar residues" evidence="6">
    <location>
        <begin position="524"/>
        <end position="533"/>
    </location>
</feature>
<dbReference type="Pfam" id="PF04098">
    <property type="entry name" value="Rad52_Rad22"/>
    <property type="match status" value="1"/>
</dbReference>
<keyword evidence="4" id="KW-0234">DNA repair</keyword>
<keyword evidence="8" id="KW-1185">Reference proteome</keyword>
<sequence length="533" mass="57092">MPAPGDQHKPNGSATQNPFEEQKPQISIYTAQEIATLSSRLNQRLGPEYISTRAGPGNSRVAYLSAEKAINLANEVFGFNGWSSSIQNIQIDFVDENPTKGTISIGLSVVVRITLKDGTYHEDTGYGGIENCKSKIAAFEKAKKEGTTDALKRALRNFGNVLGNCIYDKEYITKVSKIKAGAGKWDVNDLYRHQDWVPKKEEEPEKKPMSNLPPQQQQQQPPSLIPEESFDTNEFDDADFGDLGNPDEVMLPPDSAIQQRGGPQQPGNRLPPHHQMTPSKPPQYRPDQQQFNQHQNQNGNRQPPHLRNGPANTTSSVQDGSSNQPQSRSSSPGVASQHFGLPQAPPGPQQVGFFSAKAADKLDGNNNPTGAVIAPKFNPHAESPSIRKTSGVDHSKSLALNRNTLKPEPIPPPREESEGVPVKASGPMTKAMAEQGPGRRMPGPGGAAMSPRPAGGMTSAYRPPTRHGPIGGAGNANSPAAPNSGERVLTAAKRAPLGDLSNVQYANGAEGGDPKRQRIGPGLSGSNENTMPG</sequence>
<dbReference type="Proteomes" id="UP001316803">
    <property type="component" value="Unassembled WGS sequence"/>
</dbReference>
<evidence type="ECO:0000256" key="4">
    <source>
        <dbReference type="ARBA" id="ARBA00023204"/>
    </source>
</evidence>
<name>A0AAN8I9B6_9EURO</name>
<dbReference type="AlphaFoldDB" id="A0AAN8I9B6"/>
<protein>
    <recommendedName>
        <fullName evidence="5">RAD52 homolog</fullName>
    </recommendedName>
</protein>
<evidence type="ECO:0000313" key="8">
    <source>
        <dbReference type="Proteomes" id="UP001316803"/>
    </source>
</evidence>
<feature type="compositionally biased region" description="Low complexity" evidence="6">
    <location>
        <begin position="258"/>
        <end position="270"/>
    </location>
</feature>
<feature type="compositionally biased region" description="Polar residues" evidence="6">
    <location>
        <begin position="310"/>
        <end position="320"/>
    </location>
</feature>
<feature type="compositionally biased region" description="Low complexity" evidence="6">
    <location>
        <begin position="321"/>
        <end position="332"/>
    </location>
</feature>
<evidence type="ECO:0000256" key="6">
    <source>
        <dbReference type="SAM" id="MobiDB-lite"/>
    </source>
</evidence>
<evidence type="ECO:0000256" key="3">
    <source>
        <dbReference type="ARBA" id="ARBA00023172"/>
    </source>
</evidence>
<reference evidence="7 8" key="1">
    <citation type="submission" date="2022-12" db="EMBL/GenBank/DDBJ databases">
        <title>Genomic features and morphological characterization of a novel Knufia sp. strain isolated from spacecraft assembly facility.</title>
        <authorList>
            <person name="Teixeira M."/>
            <person name="Chander A.M."/>
            <person name="Stajich J.E."/>
            <person name="Venkateswaran K."/>
        </authorList>
    </citation>
    <scope>NUCLEOTIDE SEQUENCE [LARGE SCALE GENOMIC DNA]</scope>
    <source>
        <strain evidence="7 8">FJI-L2-BK-P2</strain>
    </source>
</reference>
<proteinExistence type="inferred from homology"/>
<evidence type="ECO:0000256" key="2">
    <source>
        <dbReference type="ARBA" id="ARBA00022763"/>
    </source>
</evidence>
<dbReference type="PANTHER" id="PTHR12132:SF1">
    <property type="entry name" value="DNA REPAIR PROTEIN RAD52 HOMOLOG"/>
    <property type="match status" value="1"/>
</dbReference>
<feature type="compositionally biased region" description="Acidic residues" evidence="6">
    <location>
        <begin position="228"/>
        <end position="240"/>
    </location>
</feature>
<feature type="compositionally biased region" description="Low complexity" evidence="6">
    <location>
        <begin position="213"/>
        <end position="222"/>
    </location>
</feature>
<dbReference type="InterPro" id="IPR041247">
    <property type="entry name" value="Rad52_fam"/>
</dbReference>
<comment type="caution">
    <text evidence="7">The sequence shown here is derived from an EMBL/GenBank/DDBJ whole genome shotgun (WGS) entry which is preliminary data.</text>
</comment>
<feature type="compositionally biased region" description="Low complexity" evidence="6">
    <location>
        <begin position="475"/>
        <end position="485"/>
    </location>
</feature>
<dbReference type="InterPro" id="IPR007232">
    <property type="entry name" value="Rad52_Rad59_Rad22"/>
</dbReference>
<dbReference type="InterPro" id="IPR004585">
    <property type="entry name" value="DNA_recomb/repair_Rad52"/>
</dbReference>
<accession>A0AAN8I9B6</accession>
<dbReference type="GO" id="GO:0000730">
    <property type="term" value="P:DNA recombinase assembly"/>
    <property type="evidence" value="ECO:0007669"/>
    <property type="project" value="InterPro"/>
</dbReference>
<gene>
    <name evidence="7" type="primary">RAD52</name>
    <name evidence="7" type="ORF">OHC33_004682</name>
</gene>
<feature type="compositionally biased region" description="Low complexity" evidence="6">
    <location>
        <begin position="288"/>
        <end position="302"/>
    </location>
</feature>
<feature type="compositionally biased region" description="Basic and acidic residues" evidence="6">
    <location>
        <begin position="199"/>
        <end position="208"/>
    </location>
</feature>
<dbReference type="GO" id="GO:0005634">
    <property type="term" value="C:nucleus"/>
    <property type="evidence" value="ECO:0007669"/>
    <property type="project" value="InterPro"/>
</dbReference>
<dbReference type="NCBIfam" id="TIGR00607">
    <property type="entry name" value="rad52"/>
    <property type="match status" value="1"/>
</dbReference>
<evidence type="ECO:0000256" key="1">
    <source>
        <dbReference type="ARBA" id="ARBA00006638"/>
    </source>
</evidence>
<dbReference type="SUPFAM" id="SSF54768">
    <property type="entry name" value="dsRNA-binding domain-like"/>
    <property type="match status" value="1"/>
</dbReference>
<feature type="compositionally biased region" description="Polar residues" evidence="6">
    <location>
        <begin position="10"/>
        <end position="23"/>
    </location>
</feature>
<dbReference type="GO" id="GO:0003697">
    <property type="term" value="F:single-stranded DNA binding"/>
    <property type="evidence" value="ECO:0007669"/>
    <property type="project" value="UniProtKB-ARBA"/>
</dbReference>
<dbReference type="Gene3D" id="3.30.390.80">
    <property type="entry name" value="DNA repair protein Rad52/59/22"/>
    <property type="match status" value="1"/>
</dbReference>